<reference evidence="6 7" key="1">
    <citation type="submission" date="2017-10" db="EMBL/GenBank/DDBJ databases">
        <title>Frigbacter circumglobatus gen. nov. sp. nov., isolated from sediment cultured in situ.</title>
        <authorList>
            <person name="Zhao Z."/>
        </authorList>
    </citation>
    <scope>NUCLEOTIDE SEQUENCE [LARGE SCALE GENOMIC DNA]</scope>
    <source>
        <strain evidence="6 7">ZYL</strain>
    </source>
</reference>
<keyword evidence="2" id="KW-0479">Metal-binding</keyword>
<dbReference type="Gene3D" id="3.90.1590.10">
    <property type="entry name" value="glutathione-dependent formaldehyde- activating enzyme (gfa)"/>
    <property type="match status" value="1"/>
</dbReference>
<evidence type="ECO:0000256" key="3">
    <source>
        <dbReference type="ARBA" id="ARBA00022833"/>
    </source>
</evidence>
<keyword evidence="3" id="KW-0862">Zinc</keyword>
<organism evidence="6 7">
    <name type="scientific">Paremcibacter congregatus</name>
    <dbReference type="NCBI Taxonomy" id="2043170"/>
    <lineage>
        <taxon>Bacteria</taxon>
        <taxon>Pseudomonadati</taxon>
        <taxon>Pseudomonadota</taxon>
        <taxon>Alphaproteobacteria</taxon>
        <taxon>Emcibacterales</taxon>
        <taxon>Emcibacteraceae</taxon>
        <taxon>Paremcibacter</taxon>
    </lineage>
</organism>
<feature type="domain" description="CENP-V/GFA" evidence="5">
    <location>
        <begin position="7"/>
        <end position="120"/>
    </location>
</feature>
<dbReference type="InterPro" id="IPR006913">
    <property type="entry name" value="CENP-V/GFA"/>
</dbReference>
<proteinExistence type="inferred from homology"/>
<evidence type="ECO:0000256" key="4">
    <source>
        <dbReference type="ARBA" id="ARBA00023239"/>
    </source>
</evidence>
<dbReference type="InParanoid" id="A0A2G4YTD1"/>
<dbReference type="Pfam" id="PF04828">
    <property type="entry name" value="GFA"/>
    <property type="match status" value="1"/>
</dbReference>
<comment type="caution">
    <text evidence="6">The sequence shown here is derived from an EMBL/GenBank/DDBJ whole genome shotgun (WGS) entry which is preliminary data.</text>
</comment>
<comment type="similarity">
    <text evidence="1">Belongs to the Gfa family.</text>
</comment>
<dbReference type="PANTHER" id="PTHR33337:SF40">
    <property type="entry name" value="CENP-V_GFA DOMAIN-CONTAINING PROTEIN-RELATED"/>
    <property type="match status" value="1"/>
</dbReference>
<gene>
    <name evidence="6" type="ORF">CRD36_02305</name>
</gene>
<protein>
    <submittedName>
        <fullName evidence="6">Aldehyde-activating protein</fullName>
    </submittedName>
</protein>
<evidence type="ECO:0000256" key="1">
    <source>
        <dbReference type="ARBA" id="ARBA00005495"/>
    </source>
</evidence>
<dbReference type="AlphaFoldDB" id="A0A2G4YTD1"/>
<dbReference type="Proteomes" id="UP000229730">
    <property type="component" value="Unassembled WGS sequence"/>
</dbReference>
<evidence type="ECO:0000313" key="6">
    <source>
        <dbReference type="EMBL" id="PHZ85547.1"/>
    </source>
</evidence>
<dbReference type="GO" id="GO:0046872">
    <property type="term" value="F:metal ion binding"/>
    <property type="evidence" value="ECO:0007669"/>
    <property type="project" value="UniProtKB-KW"/>
</dbReference>
<dbReference type="RefSeq" id="WP_099471130.1">
    <property type="nucleotide sequence ID" value="NZ_CP041025.1"/>
</dbReference>
<accession>A0A2G4YTD1</accession>
<evidence type="ECO:0000259" key="5">
    <source>
        <dbReference type="PROSITE" id="PS51891"/>
    </source>
</evidence>
<dbReference type="GO" id="GO:0016846">
    <property type="term" value="F:carbon-sulfur lyase activity"/>
    <property type="evidence" value="ECO:0007669"/>
    <property type="project" value="InterPro"/>
</dbReference>
<keyword evidence="4" id="KW-0456">Lyase</keyword>
<name>A0A2G4YTD1_9PROT</name>
<sequence length="142" mass="15862">MTERNTAKGRCLCGAVAFTAHPAQCHVGACHCKMCRKWGGGPYMEIDCGTDVVFEGTENIALFNSSQWAERGFCRSCGSHLFYHLKETNQHMMQVGLFDDDEAFQFTHQVFVDEKPAYYSFANHTEDMTGAEVFAKFAPPSA</sequence>
<evidence type="ECO:0000313" key="7">
    <source>
        <dbReference type="Proteomes" id="UP000229730"/>
    </source>
</evidence>
<dbReference type="PROSITE" id="PS51891">
    <property type="entry name" value="CENP_V_GFA"/>
    <property type="match status" value="1"/>
</dbReference>
<dbReference type="OrthoDB" id="9807246at2"/>
<dbReference type="PANTHER" id="PTHR33337">
    <property type="entry name" value="GFA DOMAIN-CONTAINING PROTEIN"/>
    <property type="match status" value="1"/>
</dbReference>
<dbReference type="InterPro" id="IPR011057">
    <property type="entry name" value="Mss4-like_sf"/>
</dbReference>
<dbReference type="EMBL" id="PDEM01000009">
    <property type="protein sequence ID" value="PHZ85547.1"/>
    <property type="molecule type" value="Genomic_DNA"/>
</dbReference>
<evidence type="ECO:0000256" key="2">
    <source>
        <dbReference type="ARBA" id="ARBA00022723"/>
    </source>
</evidence>
<dbReference type="SUPFAM" id="SSF51316">
    <property type="entry name" value="Mss4-like"/>
    <property type="match status" value="1"/>
</dbReference>
<keyword evidence="7" id="KW-1185">Reference proteome</keyword>